<dbReference type="PROSITE" id="PS50878">
    <property type="entry name" value="RT_POL"/>
    <property type="match status" value="1"/>
</dbReference>
<feature type="domain" description="Reverse transcriptase" evidence="1">
    <location>
        <begin position="1"/>
        <end position="200"/>
    </location>
</feature>
<protein>
    <recommendedName>
        <fullName evidence="1">Reverse transcriptase domain-containing protein</fullName>
    </recommendedName>
</protein>
<dbReference type="AlphaFoldDB" id="A0A974CPZ6"/>
<name>A0A974CPZ6_XENLA</name>
<reference evidence="3" key="1">
    <citation type="journal article" date="2016" name="Nature">
        <title>Genome evolution in the allotetraploid frog Xenopus laevis.</title>
        <authorList>
            <person name="Session A.M."/>
            <person name="Uno Y."/>
            <person name="Kwon T."/>
            <person name="Chapman J.A."/>
            <person name="Toyoda A."/>
            <person name="Takahashi S."/>
            <person name="Fukui A."/>
            <person name="Hikosaka A."/>
            <person name="Suzuki A."/>
            <person name="Kondo M."/>
            <person name="van Heeringen S.J."/>
            <person name="Quigley I."/>
            <person name="Heinz S."/>
            <person name="Ogino H."/>
            <person name="Ochi H."/>
            <person name="Hellsten U."/>
            <person name="Lyons J.B."/>
            <person name="Simakov O."/>
            <person name="Putnam N."/>
            <person name="Stites J."/>
            <person name="Kuroki Y."/>
            <person name="Tanaka T."/>
            <person name="Michiue T."/>
            <person name="Watanabe M."/>
            <person name="Bogdanovic O."/>
            <person name="Lister R."/>
            <person name="Georgiou G."/>
            <person name="Paranjpe S.S."/>
            <person name="van Kruijsbergen I."/>
            <person name="Shu S."/>
            <person name="Carlson J."/>
            <person name="Kinoshita T."/>
            <person name="Ohta Y."/>
            <person name="Mawaribuchi S."/>
            <person name="Jenkins J."/>
            <person name="Grimwood J."/>
            <person name="Schmutz J."/>
            <person name="Mitros T."/>
            <person name="Mozaffari S.V."/>
            <person name="Suzuki Y."/>
            <person name="Haramoto Y."/>
            <person name="Yamamoto T.S."/>
            <person name="Takagi C."/>
            <person name="Heald R."/>
            <person name="Miller K."/>
            <person name="Haudenschild C."/>
            <person name="Kitzman J."/>
            <person name="Nakayama T."/>
            <person name="Izutsu Y."/>
            <person name="Robert J."/>
            <person name="Fortriede J."/>
            <person name="Burns K."/>
            <person name="Lotay V."/>
            <person name="Karimi K."/>
            <person name="Yasuoka Y."/>
            <person name="Dichmann D.S."/>
            <person name="Flajnik M.F."/>
            <person name="Houston D.W."/>
            <person name="Shendure J."/>
            <person name="DuPasquier L."/>
            <person name="Vize P.D."/>
            <person name="Zorn A.M."/>
            <person name="Ito M."/>
            <person name="Marcotte E.M."/>
            <person name="Wallingford J.B."/>
            <person name="Ito Y."/>
            <person name="Asashima M."/>
            <person name="Ueno N."/>
            <person name="Matsuda Y."/>
            <person name="Veenstra G.J."/>
            <person name="Fujiyama A."/>
            <person name="Harland R.M."/>
            <person name="Taira M."/>
            <person name="Rokhsar D.S."/>
        </authorList>
    </citation>
    <scope>NUCLEOTIDE SEQUENCE [LARGE SCALE GENOMIC DNA]</scope>
    <source>
        <strain evidence="3">J</strain>
    </source>
</reference>
<evidence type="ECO:0000313" key="3">
    <source>
        <dbReference type="Proteomes" id="UP000694892"/>
    </source>
</evidence>
<dbReference type="InterPro" id="IPR000477">
    <property type="entry name" value="RT_dom"/>
</dbReference>
<gene>
    <name evidence="2" type="ORF">XELAEV_18028656mg</name>
</gene>
<dbReference type="InterPro" id="IPR058912">
    <property type="entry name" value="HTH_animal"/>
</dbReference>
<dbReference type="Pfam" id="PF26215">
    <property type="entry name" value="HTH_animal"/>
    <property type="match status" value="1"/>
</dbReference>
<evidence type="ECO:0000259" key="1">
    <source>
        <dbReference type="PROSITE" id="PS50878"/>
    </source>
</evidence>
<evidence type="ECO:0000313" key="2">
    <source>
        <dbReference type="EMBL" id="OCT77564.1"/>
    </source>
</evidence>
<accession>A0A974CPZ6</accession>
<dbReference type="PANTHER" id="PTHR21301">
    <property type="entry name" value="REVERSE TRANSCRIPTASE"/>
    <property type="match status" value="1"/>
</dbReference>
<dbReference type="PANTHER" id="PTHR21301:SF13">
    <property type="match status" value="1"/>
</dbReference>
<dbReference type="EMBL" id="CM004475">
    <property type="protein sequence ID" value="OCT77564.1"/>
    <property type="molecule type" value="Genomic_DNA"/>
</dbReference>
<proteinExistence type="predicted"/>
<organism evidence="2 3">
    <name type="scientific">Xenopus laevis</name>
    <name type="common">African clawed frog</name>
    <dbReference type="NCBI Taxonomy" id="8355"/>
    <lineage>
        <taxon>Eukaryota</taxon>
        <taxon>Metazoa</taxon>
        <taxon>Chordata</taxon>
        <taxon>Craniata</taxon>
        <taxon>Vertebrata</taxon>
        <taxon>Euteleostomi</taxon>
        <taxon>Amphibia</taxon>
        <taxon>Batrachia</taxon>
        <taxon>Anura</taxon>
        <taxon>Pipoidea</taxon>
        <taxon>Pipidae</taxon>
        <taxon>Xenopodinae</taxon>
        <taxon>Xenopus</taxon>
        <taxon>Xenopus</taxon>
    </lineage>
</organism>
<dbReference type="Proteomes" id="UP000694892">
    <property type="component" value="Chromosome 5S"/>
</dbReference>
<sequence>MLLQPLVKRLDSYLRDTKHVLQLLERVTWEGRHLSWATVDVVSLYSYILHERGIEAVKYHMSMYSNYDDVTNNFILEALKYLLMHNFFKFDSTFYFQRCGTLMGGKFAPTYANLFTGWWEETHIFGGISHDLDQVHFYKRYVDDLLFIWTGTENDFIGFIQSLNVNDCNLKFTITFGCSGFRGRFTKGRISRLTHEGTKVVSTVYRKETAGNSLLRAGSCYPRHVFRAIPFGQFQRLRLNCSTDTEYLSKSLELRDCFLARGYPLASLEVAFTKALRQDRLNLISDRKKVVTVVSKHFLECNGSDIRQLKIQGIEKIESSVRGGDLTAKLFHREAFWIFTLGTRQPAGLNLKFDIACCV</sequence>